<name>A0A099J2Y2_9MICO</name>
<evidence type="ECO:0000259" key="5">
    <source>
        <dbReference type="Pfam" id="PF22725"/>
    </source>
</evidence>
<evidence type="ECO:0000313" key="9">
    <source>
        <dbReference type="Proteomes" id="UP000561726"/>
    </source>
</evidence>
<dbReference type="Gene3D" id="3.40.50.720">
    <property type="entry name" value="NAD(P)-binding Rossmann-like Domain"/>
    <property type="match status" value="1"/>
</dbReference>
<feature type="domain" description="GFO/IDH/MocA-like oxidoreductase" evidence="5">
    <location>
        <begin position="132"/>
        <end position="246"/>
    </location>
</feature>
<keyword evidence="8" id="KW-1185">Reference proteome</keyword>
<dbReference type="Proteomes" id="UP000561726">
    <property type="component" value="Unassembled WGS sequence"/>
</dbReference>
<dbReference type="OrthoDB" id="9815825at2"/>
<proteinExistence type="inferred from homology"/>
<accession>A0A099J2Y2</accession>
<evidence type="ECO:0000313" key="7">
    <source>
        <dbReference type="EMBL" id="MBB5642266.1"/>
    </source>
</evidence>
<evidence type="ECO:0000313" key="8">
    <source>
        <dbReference type="Proteomes" id="UP000029864"/>
    </source>
</evidence>
<reference evidence="6 8" key="1">
    <citation type="submission" date="2014-08" db="EMBL/GenBank/DDBJ databases">
        <authorList>
            <person name="Sisinthy S."/>
        </authorList>
    </citation>
    <scope>NUCLEOTIDE SEQUENCE [LARGE SCALE GENOMIC DNA]</scope>
    <source>
        <strain evidence="6 8">RuG17</strain>
    </source>
</reference>
<evidence type="ECO:0000259" key="4">
    <source>
        <dbReference type="Pfam" id="PF01408"/>
    </source>
</evidence>
<evidence type="ECO:0000313" key="6">
    <source>
        <dbReference type="EMBL" id="KGJ71813.1"/>
    </source>
</evidence>
<evidence type="ECO:0000256" key="3">
    <source>
        <dbReference type="ARBA" id="ARBA00023027"/>
    </source>
</evidence>
<comment type="caution">
    <text evidence="6">The sequence shown here is derived from an EMBL/GenBank/DDBJ whole genome shotgun (WGS) entry which is preliminary data.</text>
</comment>
<sequence length="327" mass="34513">MTHGIRWGILATGGIAHSFTEDLVLTGHTVQAVGSRSQESADAFAAEFGIPNAHASYEALVNDPEVDVVYVSTPHPLHAANAALALKAGKHVLVEKSFTLNAGEARALVALAASKNLLVQEAMWTRFLPHMARIREIIAAGTLGDVHTLLVDHTQKLPDDPAHRLNDLALGGGALLDLGVYPVSFAFDLFGAPESILASATFKETGADAQVATIFRYAGGQIATTLSASDTKGPNTASILGTAGRIDIDAIWYAPTTFRVCNSANEVTETYVSEVTGRGMHYEASEVERLILAGQTAGEILSPAESVAIMETLDAVRAQIGLRYPGE</sequence>
<dbReference type="InterPro" id="IPR055170">
    <property type="entry name" value="GFO_IDH_MocA-like_dom"/>
</dbReference>
<dbReference type="Proteomes" id="UP000029864">
    <property type="component" value="Unassembled WGS sequence"/>
</dbReference>
<dbReference type="PANTHER" id="PTHR22604">
    <property type="entry name" value="OXIDOREDUCTASES"/>
    <property type="match status" value="1"/>
</dbReference>
<dbReference type="SUPFAM" id="SSF51735">
    <property type="entry name" value="NAD(P)-binding Rossmann-fold domains"/>
    <property type="match status" value="1"/>
</dbReference>
<feature type="domain" description="Gfo/Idh/MocA-like oxidoreductase N-terminal" evidence="4">
    <location>
        <begin position="5"/>
        <end position="121"/>
    </location>
</feature>
<dbReference type="STRING" id="1001240.GY21_19660"/>
<dbReference type="GO" id="GO:0000166">
    <property type="term" value="F:nucleotide binding"/>
    <property type="evidence" value="ECO:0007669"/>
    <property type="project" value="InterPro"/>
</dbReference>
<keyword evidence="2" id="KW-0560">Oxidoreductase</keyword>
<dbReference type="eggNOG" id="COG0673">
    <property type="taxonomic scope" value="Bacteria"/>
</dbReference>
<organism evidence="6 8">
    <name type="scientific">Cryobacterium roopkundense</name>
    <dbReference type="NCBI Taxonomy" id="1001240"/>
    <lineage>
        <taxon>Bacteria</taxon>
        <taxon>Bacillati</taxon>
        <taxon>Actinomycetota</taxon>
        <taxon>Actinomycetes</taxon>
        <taxon>Micrococcales</taxon>
        <taxon>Microbacteriaceae</taxon>
        <taxon>Cryobacterium</taxon>
    </lineage>
</organism>
<dbReference type="InterPro" id="IPR000683">
    <property type="entry name" value="Gfo/Idh/MocA-like_OxRdtase_N"/>
</dbReference>
<dbReference type="EMBL" id="JACHBQ010000001">
    <property type="protein sequence ID" value="MBB5642266.1"/>
    <property type="molecule type" value="Genomic_DNA"/>
</dbReference>
<dbReference type="Pfam" id="PF22725">
    <property type="entry name" value="GFO_IDH_MocA_C3"/>
    <property type="match status" value="1"/>
</dbReference>
<dbReference type="RefSeq" id="WP_035840095.1">
    <property type="nucleotide sequence ID" value="NZ_JACHBQ010000001.1"/>
</dbReference>
<dbReference type="EMBL" id="JPXF01000129">
    <property type="protein sequence ID" value="KGJ71813.1"/>
    <property type="molecule type" value="Genomic_DNA"/>
</dbReference>
<dbReference type="Pfam" id="PF01408">
    <property type="entry name" value="GFO_IDH_MocA"/>
    <property type="match status" value="1"/>
</dbReference>
<dbReference type="InterPro" id="IPR050984">
    <property type="entry name" value="Gfo/Idh/MocA_domain"/>
</dbReference>
<gene>
    <name evidence="7" type="ORF">BJ997_002814</name>
    <name evidence="6" type="ORF">GY21_19660</name>
</gene>
<evidence type="ECO:0000256" key="2">
    <source>
        <dbReference type="ARBA" id="ARBA00023002"/>
    </source>
</evidence>
<comment type="similarity">
    <text evidence="1">Belongs to the Gfo/Idh/MocA family.</text>
</comment>
<reference evidence="7 9" key="2">
    <citation type="submission" date="2020-08" db="EMBL/GenBank/DDBJ databases">
        <title>Sequencing the genomes of 1000 actinobacteria strains.</title>
        <authorList>
            <person name="Klenk H.-P."/>
        </authorList>
    </citation>
    <scope>NUCLEOTIDE SEQUENCE [LARGE SCALE GENOMIC DNA]</scope>
    <source>
        <strain evidence="7 9">DSM 21065</strain>
    </source>
</reference>
<dbReference type="SUPFAM" id="SSF55347">
    <property type="entry name" value="Glyceraldehyde-3-phosphate dehydrogenase-like, C-terminal domain"/>
    <property type="match status" value="1"/>
</dbReference>
<dbReference type="GO" id="GO:0016491">
    <property type="term" value="F:oxidoreductase activity"/>
    <property type="evidence" value="ECO:0007669"/>
    <property type="project" value="UniProtKB-KW"/>
</dbReference>
<dbReference type="InterPro" id="IPR036291">
    <property type="entry name" value="NAD(P)-bd_dom_sf"/>
</dbReference>
<keyword evidence="3" id="KW-0520">NAD</keyword>
<evidence type="ECO:0000256" key="1">
    <source>
        <dbReference type="ARBA" id="ARBA00010928"/>
    </source>
</evidence>
<dbReference type="PANTHER" id="PTHR22604:SF105">
    <property type="entry name" value="TRANS-1,2-DIHYDROBENZENE-1,2-DIOL DEHYDROGENASE"/>
    <property type="match status" value="1"/>
</dbReference>
<dbReference type="Gene3D" id="3.30.360.10">
    <property type="entry name" value="Dihydrodipicolinate Reductase, domain 2"/>
    <property type="match status" value="1"/>
</dbReference>
<dbReference type="AlphaFoldDB" id="A0A099J2Y2"/>
<protein>
    <submittedName>
        <fullName evidence="6">Oxidoreductase</fullName>
    </submittedName>
    <submittedName>
        <fullName evidence="7">Putative dehydrogenase</fullName>
    </submittedName>
</protein>